<evidence type="ECO:0000256" key="1">
    <source>
        <dbReference type="ARBA" id="ARBA00022723"/>
    </source>
</evidence>
<sequence>MNCKANKGGTVCAYRNCSSKTGGLVSLFRIPKDATQAEGWLKACNRMDLASRSAEDLHKNFRLCEKHFENKYFPVVVKPERDC</sequence>
<reference evidence="8" key="1">
    <citation type="submission" date="2023-01" db="EMBL/GenBank/DDBJ databases">
        <title>Key to firefly adult light organ development and bioluminescence: homeobox transcription factors regulate luciferase expression and transportation to peroxisome.</title>
        <authorList>
            <person name="Fu X."/>
        </authorList>
    </citation>
    <scope>NUCLEOTIDE SEQUENCE [LARGE SCALE GENOMIC DNA]</scope>
</reference>
<evidence type="ECO:0000256" key="5">
    <source>
        <dbReference type="PROSITE-ProRule" id="PRU00309"/>
    </source>
</evidence>
<evidence type="ECO:0000313" key="8">
    <source>
        <dbReference type="Proteomes" id="UP001353858"/>
    </source>
</evidence>
<keyword evidence="8" id="KW-1185">Reference proteome</keyword>
<dbReference type="SUPFAM" id="SSF57716">
    <property type="entry name" value="Glucocorticoid receptor-like (DNA-binding domain)"/>
    <property type="match status" value="1"/>
</dbReference>
<dbReference type="AlphaFoldDB" id="A0AAN7SQ67"/>
<gene>
    <name evidence="7" type="ORF">RN001_006337</name>
</gene>
<dbReference type="InterPro" id="IPR006612">
    <property type="entry name" value="THAP_Znf"/>
</dbReference>
<evidence type="ECO:0000259" key="6">
    <source>
        <dbReference type="PROSITE" id="PS50950"/>
    </source>
</evidence>
<proteinExistence type="predicted"/>
<keyword evidence="4 5" id="KW-0238">DNA-binding</keyword>
<dbReference type="InterPro" id="IPR038441">
    <property type="entry name" value="THAP_Znf_sf"/>
</dbReference>
<evidence type="ECO:0000256" key="3">
    <source>
        <dbReference type="ARBA" id="ARBA00022833"/>
    </source>
</evidence>
<feature type="domain" description="THAP-type" evidence="6">
    <location>
        <begin position="8"/>
        <end position="83"/>
    </location>
</feature>
<keyword evidence="1" id="KW-0479">Metal-binding</keyword>
<dbReference type="GO" id="GO:0008270">
    <property type="term" value="F:zinc ion binding"/>
    <property type="evidence" value="ECO:0007669"/>
    <property type="project" value="UniProtKB-KW"/>
</dbReference>
<dbReference type="Proteomes" id="UP001353858">
    <property type="component" value="Unassembled WGS sequence"/>
</dbReference>
<dbReference type="GO" id="GO:0003677">
    <property type="term" value="F:DNA binding"/>
    <property type="evidence" value="ECO:0007669"/>
    <property type="project" value="UniProtKB-UniRule"/>
</dbReference>
<dbReference type="Pfam" id="PF05485">
    <property type="entry name" value="THAP"/>
    <property type="match status" value="1"/>
</dbReference>
<keyword evidence="3" id="KW-0862">Zinc</keyword>
<organism evidence="7 8">
    <name type="scientific">Aquatica leii</name>
    <dbReference type="NCBI Taxonomy" id="1421715"/>
    <lineage>
        <taxon>Eukaryota</taxon>
        <taxon>Metazoa</taxon>
        <taxon>Ecdysozoa</taxon>
        <taxon>Arthropoda</taxon>
        <taxon>Hexapoda</taxon>
        <taxon>Insecta</taxon>
        <taxon>Pterygota</taxon>
        <taxon>Neoptera</taxon>
        <taxon>Endopterygota</taxon>
        <taxon>Coleoptera</taxon>
        <taxon>Polyphaga</taxon>
        <taxon>Elateriformia</taxon>
        <taxon>Elateroidea</taxon>
        <taxon>Lampyridae</taxon>
        <taxon>Luciolinae</taxon>
        <taxon>Aquatica</taxon>
    </lineage>
</organism>
<evidence type="ECO:0000256" key="4">
    <source>
        <dbReference type="ARBA" id="ARBA00023125"/>
    </source>
</evidence>
<dbReference type="PROSITE" id="PS50950">
    <property type="entry name" value="ZF_THAP"/>
    <property type="match status" value="1"/>
</dbReference>
<evidence type="ECO:0000256" key="2">
    <source>
        <dbReference type="ARBA" id="ARBA00022771"/>
    </source>
</evidence>
<protein>
    <recommendedName>
        <fullName evidence="6">THAP-type domain-containing protein</fullName>
    </recommendedName>
</protein>
<evidence type="ECO:0000313" key="7">
    <source>
        <dbReference type="EMBL" id="KAK4883018.1"/>
    </source>
</evidence>
<dbReference type="EMBL" id="JARPUR010000002">
    <property type="protein sequence ID" value="KAK4883018.1"/>
    <property type="molecule type" value="Genomic_DNA"/>
</dbReference>
<name>A0AAN7SQ67_9COLE</name>
<keyword evidence="2 5" id="KW-0863">Zinc-finger</keyword>
<accession>A0AAN7SQ67</accession>
<dbReference type="Gene3D" id="6.20.210.20">
    <property type="entry name" value="THAP domain"/>
    <property type="match status" value="1"/>
</dbReference>
<comment type="caution">
    <text evidence="7">The sequence shown here is derived from an EMBL/GenBank/DDBJ whole genome shotgun (WGS) entry which is preliminary data.</text>
</comment>